<dbReference type="AlphaFoldDB" id="U4TS44"/>
<evidence type="ECO:0000313" key="2">
    <source>
        <dbReference type="Proteomes" id="UP000030742"/>
    </source>
</evidence>
<reference evidence="1 2" key="1">
    <citation type="journal article" date="2013" name="Genome Biol.">
        <title>Draft genome of the mountain pine beetle, Dendroctonus ponderosae Hopkins, a major forest pest.</title>
        <authorList>
            <person name="Keeling C.I."/>
            <person name="Yuen M.M."/>
            <person name="Liao N.Y."/>
            <person name="Docking T.R."/>
            <person name="Chan S.K."/>
            <person name="Taylor G.A."/>
            <person name="Palmquist D.L."/>
            <person name="Jackman S.D."/>
            <person name="Nguyen A."/>
            <person name="Li M."/>
            <person name="Henderson H."/>
            <person name="Janes J.K."/>
            <person name="Zhao Y."/>
            <person name="Pandoh P."/>
            <person name="Moore R."/>
            <person name="Sperling F.A."/>
            <person name="Huber D.P."/>
            <person name="Birol I."/>
            <person name="Jones S.J."/>
            <person name="Bohlmann J."/>
        </authorList>
    </citation>
    <scope>NUCLEOTIDE SEQUENCE</scope>
</reference>
<evidence type="ECO:0000313" key="1">
    <source>
        <dbReference type="EMBL" id="ERL83557.1"/>
    </source>
</evidence>
<gene>
    <name evidence="1" type="ORF">D910_00638</name>
</gene>
<name>U4TS44_DENPD</name>
<accession>U4TS44</accession>
<dbReference type="Gene3D" id="3.30.420.10">
    <property type="entry name" value="Ribonuclease H-like superfamily/Ribonuclease H"/>
    <property type="match status" value="1"/>
</dbReference>
<evidence type="ECO:0008006" key="3">
    <source>
        <dbReference type="Google" id="ProtNLM"/>
    </source>
</evidence>
<dbReference type="InterPro" id="IPR036397">
    <property type="entry name" value="RNaseH_sf"/>
</dbReference>
<dbReference type="GO" id="GO:0003676">
    <property type="term" value="F:nucleic acid binding"/>
    <property type="evidence" value="ECO:0007669"/>
    <property type="project" value="InterPro"/>
</dbReference>
<proteinExistence type="predicted"/>
<organism evidence="1 2">
    <name type="scientific">Dendroctonus ponderosae</name>
    <name type="common">Mountain pine beetle</name>
    <dbReference type="NCBI Taxonomy" id="77166"/>
    <lineage>
        <taxon>Eukaryota</taxon>
        <taxon>Metazoa</taxon>
        <taxon>Ecdysozoa</taxon>
        <taxon>Arthropoda</taxon>
        <taxon>Hexapoda</taxon>
        <taxon>Insecta</taxon>
        <taxon>Pterygota</taxon>
        <taxon>Neoptera</taxon>
        <taxon>Endopterygota</taxon>
        <taxon>Coleoptera</taxon>
        <taxon>Polyphaga</taxon>
        <taxon>Cucujiformia</taxon>
        <taxon>Curculionidae</taxon>
        <taxon>Scolytinae</taxon>
        <taxon>Dendroctonus</taxon>
    </lineage>
</organism>
<dbReference type="Proteomes" id="UP000030742">
    <property type="component" value="Unassembled WGS sequence"/>
</dbReference>
<sequence length="162" mass="18844">MEEGYFQCEVDRRLGVHHTTIDRSLLCVLGKQFGREHVDWDLDDWKKVLFTDERRPGERYSQACLVPQVAFRGDISLEARTDLVVIRGRSLTSQKYIQDILENHVVLLAPLVGDNLLFMDDNARPHQVVIPREYLNEVNVIGHVWDQLKPKPIDDEILLLRT</sequence>
<protein>
    <recommendedName>
        <fullName evidence="3">Tc1-like transposase DDE domain-containing protein</fullName>
    </recommendedName>
</protein>
<dbReference type="EMBL" id="KB630362">
    <property type="protein sequence ID" value="ERL83557.1"/>
    <property type="molecule type" value="Genomic_DNA"/>
</dbReference>
<dbReference type="STRING" id="77166.U4TS44"/>